<proteinExistence type="predicted"/>
<accession>A0A1D8TYW3</accession>
<feature type="compositionally biased region" description="Gly residues" evidence="1">
    <location>
        <begin position="70"/>
        <end position="79"/>
    </location>
</feature>
<gene>
    <name evidence="3" type="ORF">BJP34_28425</name>
</gene>
<dbReference type="EMBL" id="CP017599">
    <property type="protein sequence ID" value="AOX02842.1"/>
    <property type="molecule type" value="Genomic_DNA"/>
</dbReference>
<dbReference type="OrthoDB" id="460548at2"/>
<dbReference type="AlphaFoldDB" id="A0A1D8TYW3"/>
<evidence type="ECO:0000256" key="1">
    <source>
        <dbReference type="SAM" id="MobiDB-lite"/>
    </source>
</evidence>
<evidence type="ECO:0000313" key="3">
    <source>
        <dbReference type="EMBL" id="AOX02842.1"/>
    </source>
</evidence>
<evidence type="ECO:0008006" key="5">
    <source>
        <dbReference type="Google" id="ProtNLM"/>
    </source>
</evidence>
<dbReference type="Pfam" id="PF06051">
    <property type="entry name" value="DUF928"/>
    <property type="match status" value="1"/>
</dbReference>
<feature type="region of interest" description="Disordered" evidence="1">
    <location>
        <begin position="59"/>
        <end position="87"/>
    </location>
</feature>
<keyword evidence="2" id="KW-0732">Signal</keyword>
<sequence>MAWLTRSSKFTVLTVALAFSLAVNLPAQVQAQASSSLGRELIEKIPNHWESIYLSEFDPPPTGEPSDLGRPGGTRGPGGTKDSKCQKSNLKNPVALVPSSGIGTTLAKYPTFSWYMPCMESASGVYLKFVLKDAYGKELYSVKYPLPHRVNAGIRSITLPTFVNLPPLEVNQKYYWQVGLIDPVYSSNNIYIDGGVKRVEENPNLAQRLKQATPQQRVVIYANDRLWYETLTTLVELRRQRPNDKNLAEAWNKLLASVGLGAIAEKPLFEHASKTHN</sequence>
<reference evidence="4" key="1">
    <citation type="submission" date="2016-10" db="EMBL/GenBank/DDBJ databases">
        <title>Comparative genomics uncovers the prolific and rare metabolic potential of the cyanobacterial genus Moorea.</title>
        <authorList>
            <person name="Leao T."/>
            <person name="Castelao G."/>
            <person name="Korobeynikov A."/>
            <person name="Monroe E.A."/>
            <person name="Podell S."/>
            <person name="Glukhov E."/>
            <person name="Allen E."/>
            <person name="Gerwick W.H."/>
            <person name="Gerwick L."/>
        </authorList>
    </citation>
    <scope>NUCLEOTIDE SEQUENCE [LARGE SCALE GENOMIC DNA]</scope>
    <source>
        <strain evidence="4">PAL-8-15-08-1</strain>
    </source>
</reference>
<dbReference type="STRING" id="1458985.BJP34_28425"/>
<feature type="chain" id="PRO_5009438904" description="DUF928 domain-containing protein" evidence="2">
    <location>
        <begin position="32"/>
        <end position="277"/>
    </location>
</feature>
<dbReference type="KEGG" id="mpro:BJP34_28425"/>
<dbReference type="InterPro" id="IPR010328">
    <property type="entry name" value="DUF928"/>
</dbReference>
<dbReference type="Proteomes" id="UP000177870">
    <property type="component" value="Chromosome"/>
</dbReference>
<dbReference type="RefSeq" id="WP_070395239.1">
    <property type="nucleotide sequence ID" value="NZ_CP017599.1"/>
</dbReference>
<feature type="signal peptide" evidence="2">
    <location>
        <begin position="1"/>
        <end position="31"/>
    </location>
</feature>
<organism evidence="3 4">
    <name type="scientific">Moorena producens PAL-8-15-08-1</name>
    <dbReference type="NCBI Taxonomy" id="1458985"/>
    <lineage>
        <taxon>Bacteria</taxon>
        <taxon>Bacillati</taxon>
        <taxon>Cyanobacteriota</taxon>
        <taxon>Cyanophyceae</taxon>
        <taxon>Coleofasciculales</taxon>
        <taxon>Coleofasciculaceae</taxon>
        <taxon>Moorena</taxon>
    </lineage>
</organism>
<evidence type="ECO:0000313" key="4">
    <source>
        <dbReference type="Proteomes" id="UP000177870"/>
    </source>
</evidence>
<name>A0A1D8TYW3_9CYAN</name>
<protein>
    <recommendedName>
        <fullName evidence="5">DUF928 domain-containing protein</fullName>
    </recommendedName>
</protein>
<evidence type="ECO:0000256" key="2">
    <source>
        <dbReference type="SAM" id="SignalP"/>
    </source>
</evidence>